<keyword evidence="2" id="KW-1185">Reference proteome</keyword>
<accession>A0ABQ4JK11</accession>
<organism evidence="1 2">
    <name type="scientific">Micromonospora qiuiae</name>
    <dbReference type="NCBI Taxonomy" id="502268"/>
    <lineage>
        <taxon>Bacteria</taxon>
        <taxon>Bacillati</taxon>
        <taxon>Actinomycetota</taxon>
        <taxon>Actinomycetes</taxon>
        <taxon>Micromonosporales</taxon>
        <taxon>Micromonosporaceae</taxon>
        <taxon>Micromonospora</taxon>
    </lineage>
</organism>
<name>A0ABQ4JK11_9ACTN</name>
<proteinExistence type="predicted"/>
<sequence>MSGELSAFGALVDGLRRTLDVHLAEKANPPKVKRSRKPRFQLSVSRLPEILREQLPDWAELVLITGRENGRDVRWIGDADRSAAMIWSSFEDDALELLEHAGEHPNTADIALRIAGDLAGEPIPAWEYVTVDLNLPITSVQLFDGWQLASINRAEDPSLPISYGGFLGDLWTPDLLHDRGFGALRRPSSARRLDEAAAGENDLIWPLLTLNLLDIPPVRAFTAYLVEPGRRVLCPAGGLREGYLPSEVKQWHPQPLTILPRKPHILDQAIANRLGRYAAEMGSCLAALSVGDRRVLARATEHHLYLAYHEGPKQPKLDGSYAAFRHTVTLEALLASADSDHEGIGRKISQRAAVLAGQDDNSRLAVRDIIKSAYSARSAFAHGSGRTRQVDHALLTSTVKIIMRRWLALAASHGAKRVAALLDDALLSTTVRDGLMHEIAEHESRAGIQ</sequence>
<evidence type="ECO:0000313" key="1">
    <source>
        <dbReference type="EMBL" id="GIJ29805.1"/>
    </source>
</evidence>
<reference evidence="1 2" key="1">
    <citation type="submission" date="2021-01" db="EMBL/GenBank/DDBJ databases">
        <title>Whole genome shotgun sequence of Verrucosispora qiuiae NBRC 106684.</title>
        <authorList>
            <person name="Komaki H."/>
            <person name="Tamura T."/>
        </authorList>
    </citation>
    <scope>NUCLEOTIDE SEQUENCE [LARGE SCALE GENOMIC DNA]</scope>
    <source>
        <strain evidence="1 2">NBRC 106684</strain>
    </source>
</reference>
<protein>
    <recommendedName>
        <fullName evidence="3">Apea-like HEPN domain-containing protein</fullName>
    </recommendedName>
</protein>
<gene>
    <name evidence="1" type="ORF">Vqi01_49670</name>
</gene>
<dbReference type="RefSeq" id="WP_204037260.1">
    <property type="nucleotide sequence ID" value="NZ_BOPC01000084.1"/>
</dbReference>
<comment type="caution">
    <text evidence="1">The sequence shown here is derived from an EMBL/GenBank/DDBJ whole genome shotgun (WGS) entry which is preliminary data.</text>
</comment>
<evidence type="ECO:0008006" key="3">
    <source>
        <dbReference type="Google" id="ProtNLM"/>
    </source>
</evidence>
<evidence type="ECO:0000313" key="2">
    <source>
        <dbReference type="Proteomes" id="UP000653076"/>
    </source>
</evidence>
<dbReference type="EMBL" id="BOPC01000084">
    <property type="protein sequence ID" value="GIJ29805.1"/>
    <property type="molecule type" value="Genomic_DNA"/>
</dbReference>
<dbReference type="Proteomes" id="UP000653076">
    <property type="component" value="Unassembled WGS sequence"/>
</dbReference>